<evidence type="ECO:0000313" key="1">
    <source>
        <dbReference type="EMBL" id="GAG96856.1"/>
    </source>
</evidence>
<feature type="non-terminal residue" evidence="1">
    <location>
        <position position="46"/>
    </location>
</feature>
<dbReference type="AlphaFoldDB" id="X1DKA6"/>
<accession>X1DKA6</accession>
<name>X1DKA6_9ZZZZ</name>
<sequence length="46" mass="5330">MNIGILSKRTTMFAGMIKEFYENKGFNVKIYTLQNLAINETLLNMD</sequence>
<proteinExistence type="predicted"/>
<dbReference type="EMBL" id="BART01022476">
    <property type="protein sequence ID" value="GAG96856.1"/>
    <property type="molecule type" value="Genomic_DNA"/>
</dbReference>
<protein>
    <submittedName>
        <fullName evidence="1">Uncharacterized protein</fullName>
    </submittedName>
</protein>
<organism evidence="1">
    <name type="scientific">marine sediment metagenome</name>
    <dbReference type="NCBI Taxonomy" id="412755"/>
    <lineage>
        <taxon>unclassified sequences</taxon>
        <taxon>metagenomes</taxon>
        <taxon>ecological metagenomes</taxon>
    </lineage>
</organism>
<reference evidence="1" key="1">
    <citation type="journal article" date="2014" name="Front. Microbiol.">
        <title>High frequency of phylogenetically diverse reductive dehalogenase-homologous genes in deep subseafloor sedimentary metagenomes.</title>
        <authorList>
            <person name="Kawai M."/>
            <person name="Futagami T."/>
            <person name="Toyoda A."/>
            <person name="Takaki Y."/>
            <person name="Nishi S."/>
            <person name="Hori S."/>
            <person name="Arai W."/>
            <person name="Tsubouchi T."/>
            <person name="Morono Y."/>
            <person name="Uchiyama I."/>
            <person name="Ito T."/>
            <person name="Fujiyama A."/>
            <person name="Inagaki F."/>
            <person name="Takami H."/>
        </authorList>
    </citation>
    <scope>NUCLEOTIDE SEQUENCE</scope>
    <source>
        <strain evidence="1">Expedition CK06-06</strain>
    </source>
</reference>
<comment type="caution">
    <text evidence="1">The sequence shown here is derived from an EMBL/GenBank/DDBJ whole genome shotgun (WGS) entry which is preliminary data.</text>
</comment>
<gene>
    <name evidence="1" type="ORF">S01H4_41135</name>
</gene>